<proteinExistence type="predicted"/>
<dbReference type="InterPro" id="IPR021494">
    <property type="entry name" value="DUF3149"/>
</dbReference>
<name>A0A1J5QNV1_9ZZZZ</name>
<gene>
    <name evidence="2" type="ORF">GALL_366110</name>
</gene>
<evidence type="ECO:0000313" key="2">
    <source>
        <dbReference type="EMBL" id="OIQ81620.1"/>
    </source>
</evidence>
<feature type="transmembrane region" description="Helical" evidence="1">
    <location>
        <begin position="15"/>
        <end position="36"/>
    </location>
</feature>
<reference evidence="2" key="1">
    <citation type="submission" date="2016-10" db="EMBL/GenBank/DDBJ databases">
        <title>Sequence of Gallionella enrichment culture.</title>
        <authorList>
            <person name="Poehlein A."/>
            <person name="Muehling M."/>
            <person name="Daniel R."/>
        </authorList>
    </citation>
    <scope>NUCLEOTIDE SEQUENCE</scope>
</reference>
<keyword evidence="1" id="KW-0812">Transmembrane</keyword>
<organism evidence="2">
    <name type="scientific">mine drainage metagenome</name>
    <dbReference type="NCBI Taxonomy" id="410659"/>
    <lineage>
        <taxon>unclassified sequences</taxon>
        <taxon>metagenomes</taxon>
        <taxon>ecological metagenomes</taxon>
    </lineage>
</organism>
<sequence length="57" mass="6232">MGSAWNSLMATDSGLLSLAVFIFMLGMGVFFVVFFIRKIRAEDAAEQRGDTPHNAGH</sequence>
<dbReference type="AlphaFoldDB" id="A0A1J5QNV1"/>
<keyword evidence="1" id="KW-0472">Membrane</keyword>
<evidence type="ECO:0000256" key="1">
    <source>
        <dbReference type="SAM" id="Phobius"/>
    </source>
</evidence>
<dbReference type="EMBL" id="MLJW01000901">
    <property type="protein sequence ID" value="OIQ81620.1"/>
    <property type="molecule type" value="Genomic_DNA"/>
</dbReference>
<comment type="caution">
    <text evidence="2">The sequence shown here is derived from an EMBL/GenBank/DDBJ whole genome shotgun (WGS) entry which is preliminary data.</text>
</comment>
<evidence type="ECO:0008006" key="3">
    <source>
        <dbReference type="Google" id="ProtNLM"/>
    </source>
</evidence>
<accession>A0A1J5QNV1</accession>
<dbReference type="Pfam" id="PF11346">
    <property type="entry name" value="DUF3149"/>
    <property type="match status" value="1"/>
</dbReference>
<keyword evidence="1" id="KW-1133">Transmembrane helix</keyword>
<protein>
    <recommendedName>
        <fullName evidence="3">DUF3149 domain-containing protein</fullName>
    </recommendedName>
</protein>